<keyword evidence="4" id="KW-1185">Reference proteome</keyword>
<dbReference type="EMBL" id="CP015163">
    <property type="protein sequence ID" value="AXB48185.1"/>
    <property type="molecule type" value="Genomic_DNA"/>
</dbReference>
<dbReference type="PANTHER" id="PTHR35174:SF3">
    <property type="entry name" value="BLL7171 PROTEIN"/>
    <property type="match status" value="1"/>
</dbReference>
<protein>
    <recommendedName>
        <fullName evidence="2">YCII-related domain-containing protein</fullName>
    </recommendedName>
</protein>
<dbReference type="Gene3D" id="3.30.70.1060">
    <property type="entry name" value="Dimeric alpha+beta barrel"/>
    <property type="match status" value="1"/>
</dbReference>
<accession>A0A344LJG1</accession>
<evidence type="ECO:0000259" key="2">
    <source>
        <dbReference type="Pfam" id="PF03795"/>
    </source>
</evidence>
<reference evidence="3 4" key="1">
    <citation type="submission" date="2016-04" db="EMBL/GenBank/DDBJ databases">
        <title>Complete genome sequence and analysis of deep-sea sediment isolate, Amycolatopsis sp. WP1.</title>
        <authorList>
            <person name="Wang H."/>
            <person name="Chen S."/>
            <person name="Wu Q."/>
        </authorList>
    </citation>
    <scope>NUCLEOTIDE SEQUENCE [LARGE SCALE GENOMIC DNA]</scope>
    <source>
        <strain evidence="3 4">WP1</strain>
    </source>
</reference>
<evidence type="ECO:0000313" key="4">
    <source>
        <dbReference type="Proteomes" id="UP000250434"/>
    </source>
</evidence>
<organism evidence="3 4">
    <name type="scientific">Amycolatopsis albispora</name>
    <dbReference type="NCBI Taxonomy" id="1804986"/>
    <lineage>
        <taxon>Bacteria</taxon>
        <taxon>Bacillati</taxon>
        <taxon>Actinomycetota</taxon>
        <taxon>Actinomycetes</taxon>
        <taxon>Pseudonocardiales</taxon>
        <taxon>Pseudonocardiaceae</taxon>
        <taxon>Amycolatopsis</taxon>
    </lineage>
</organism>
<dbReference type="Proteomes" id="UP000250434">
    <property type="component" value="Chromosome"/>
</dbReference>
<comment type="similarity">
    <text evidence="1">Belongs to the YciI family.</text>
</comment>
<evidence type="ECO:0000256" key="1">
    <source>
        <dbReference type="ARBA" id="ARBA00007689"/>
    </source>
</evidence>
<dbReference type="AlphaFoldDB" id="A0A344LJG1"/>
<name>A0A344LJG1_9PSEU</name>
<dbReference type="RefSeq" id="WP_113697254.1">
    <property type="nucleotide sequence ID" value="NZ_CP015163.1"/>
</dbReference>
<dbReference type="InterPro" id="IPR005545">
    <property type="entry name" value="YCII"/>
</dbReference>
<sequence>MPQYAILIYEKELPGGVADIPPEVMEANLRVGEQIEAMGARVVHEQGLQPVARTKTIHKGGLVTDGPFLETKEVIAGFFVVETEDFDTAVAIGKLLPIMDGAVEVRPLFEP</sequence>
<evidence type="ECO:0000313" key="3">
    <source>
        <dbReference type="EMBL" id="AXB48185.1"/>
    </source>
</evidence>
<dbReference type="OrthoDB" id="668782at2"/>
<proteinExistence type="inferred from homology"/>
<dbReference type="Pfam" id="PF03795">
    <property type="entry name" value="YCII"/>
    <property type="match status" value="1"/>
</dbReference>
<dbReference type="KEGG" id="aab:A4R43_00155"/>
<dbReference type="InterPro" id="IPR011008">
    <property type="entry name" value="Dimeric_a/b-barrel"/>
</dbReference>
<dbReference type="PANTHER" id="PTHR35174">
    <property type="entry name" value="BLL7171 PROTEIN-RELATED"/>
    <property type="match status" value="1"/>
</dbReference>
<feature type="domain" description="YCII-related" evidence="2">
    <location>
        <begin position="4"/>
        <end position="110"/>
    </location>
</feature>
<gene>
    <name evidence="3" type="ORF">A4R43_00155</name>
</gene>
<dbReference type="SUPFAM" id="SSF54909">
    <property type="entry name" value="Dimeric alpha+beta barrel"/>
    <property type="match status" value="1"/>
</dbReference>